<evidence type="ECO:0000313" key="1">
    <source>
        <dbReference type="EMBL" id="EGO28616.1"/>
    </source>
</evidence>
<dbReference type="GeneID" id="18810143"/>
<organism>
    <name type="scientific">Serpula lacrymans var. lacrymans (strain S7.9)</name>
    <name type="common">Dry rot fungus</name>
    <dbReference type="NCBI Taxonomy" id="578457"/>
    <lineage>
        <taxon>Eukaryota</taxon>
        <taxon>Fungi</taxon>
        <taxon>Dikarya</taxon>
        <taxon>Basidiomycota</taxon>
        <taxon>Agaricomycotina</taxon>
        <taxon>Agaricomycetes</taxon>
        <taxon>Agaricomycetidae</taxon>
        <taxon>Boletales</taxon>
        <taxon>Coniophorineae</taxon>
        <taxon>Serpulaceae</taxon>
        <taxon>Serpula</taxon>
    </lineage>
</organism>
<dbReference type="RefSeq" id="XP_007314815.1">
    <property type="nucleotide sequence ID" value="XM_007314753.1"/>
</dbReference>
<sequence length="59" mass="6165">MHAGRQTSKLELMSAVTVSGMVGIDNAPLSCTGSPGSTCDWQCLLPTNQAPIKSYSEPP</sequence>
<name>F8NLR4_SERL9</name>
<dbReference type="KEGG" id="sla:SERLADRAFT_366329"/>
<dbReference type="EMBL" id="GL945430">
    <property type="protein sequence ID" value="EGO28616.1"/>
    <property type="molecule type" value="Genomic_DNA"/>
</dbReference>
<reference evidence="1" key="1">
    <citation type="submission" date="2011-04" db="EMBL/GenBank/DDBJ databases">
        <title>Evolution of plant cell wall degrading machinery underlies the functional diversity of forest fungi.</title>
        <authorList>
            <consortium name="US DOE Joint Genome Institute (JGI-PGF)"/>
            <person name="Eastwood D.C."/>
            <person name="Floudas D."/>
            <person name="Binder M."/>
            <person name="Majcherczyk A."/>
            <person name="Schneider P."/>
            <person name="Aerts A."/>
            <person name="Asiegbu F.O."/>
            <person name="Baker S.E."/>
            <person name="Barry K."/>
            <person name="Bendiksby M."/>
            <person name="Blumentritt M."/>
            <person name="Coutinho P.M."/>
            <person name="Cullen D."/>
            <person name="Cullen D."/>
            <person name="Gathman A."/>
            <person name="Goodell B."/>
            <person name="Henrissat B."/>
            <person name="Ihrmark K."/>
            <person name="Kauserud H."/>
            <person name="Kohler A."/>
            <person name="LaButti K."/>
            <person name="Lapidus A."/>
            <person name="Lavin J.L."/>
            <person name="Lee Y.-H."/>
            <person name="Lindquist E."/>
            <person name="Lilly W."/>
            <person name="Lucas S."/>
            <person name="Morin E."/>
            <person name="Murat C."/>
            <person name="Oguiza J.A."/>
            <person name="Park J."/>
            <person name="Pisabarro A.G."/>
            <person name="Riley R."/>
            <person name="Rosling A."/>
            <person name="Salamov A."/>
            <person name="Schmidt O."/>
            <person name="Schmutz J."/>
            <person name="Skrede I."/>
            <person name="Stenlid J."/>
            <person name="Wiebenga A."/>
            <person name="Xie X."/>
            <person name="Kues U."/>
            <person name="Hibbett D.S."/>
            <person name="Hoffmeister D."/>
            <person name="Hogberg N."/>
            <person name="Martin F."/>
            <person name="Grigoriev I.V."/>
            <person name="Watkinson S.C."/>
        </authorList>
    </citation>
    <scope>NUCLEOTIDE SEQUENCE</scope>
    <source>
        <strain evidence="1">S7.9</strain>
    </source>
</reference>
<dbReference type="HOGENOM" id="CLU_2962336_0_0_1"/>
<accession>F8NLR4</accession>
<dbReference type="Proteomes" id="UP000008064">
    <property type="component" value="Unassembled WGS sequence"/>
</dbReference>
<gene>
    <name evidence="1" type="ORF">SERLADRAFT_366329</name>
</gene>
<protein>
    <submittedName>
        <fullName evidence="1">Uncharacterized protein</fullName>
    </submittedName>
</protein>
<proteinExistence type="predicted"/>
<dbReference type="AlphaFoldDB" id="F8NLR4"/>